<dbReference type="OrthoDB" id="1928231at2"/>
<accession>A0A6A8DFH4</accession>
<dbReference type="Proteomes" id="UP000799092">
    <property type="component" value="Unassembled WGS sequence"/>
</dbReference>
<organism evidence="2 3">
    <name type="scientific">Aquibacillus halophilus</name>
    <dbReference type="NCBI Taxonomy" id="930132"/>
    <lineage>
        <taxon>Bacteria</taxon>
        <taxon>Bacillati</taxon>
        <taxon>Bacillota</taxon>
        <taxon>Bacilli</taxon>
        <taxon>Bacillales</taxon>
        <taxon>Bacillaceae</taxon>
        <taxon>Aquibacillus</taxon>
    </lineage>
</organism>
<evidence type="ECO:0008006" key="4">
    <source>
        <dbReference type="Google" id="ProtNLM"/>
    </source>
</evidence>
<proteinExistence type="predicted"/>
<keyword evidence="3" id="KW-1185">Reference proteome</keyword>
<protein>
    <recommendedName>
        <fullName evidence="4">Lipoprotein</fullName>
    </recommendedName>
</protein>
<sequence length="131" mass="14375">MKKFLLFVSTLLLLPLITSCVDKKLEFVGTSENWDVVYEVTIHAEDSESNGLLVKYIGEDPPPQEIDYQLSSGEDGENTIASGNRISLIRSGVAEVANSSCSGCSITFDFQKFNATIEWNGNSESMVLSNE</sequence>
<dbReference type="PROSITE" id="PS51257">
    <property type="entry name" value="PROKAR_LIPOPROTEIN"/>
    <property type="match status" value="1"/>
</dbReference>
<reference evidence="2" key="1">
    <citation type="submission" date="2019-11" db="EMBL/GenBank/DDBJ databases">
        <authorList>
            <person name="Li J."/>
        </authorList>
    </citation>
    <scope>NUCLEOTIDE SEQUENCE</scope>
    <source>
        <strain evidence="2">B6B</strain>
    </source>
</reference>
<dbReference type="RefSeq" id="WP_153736910.1">
    <property type="nucleotide sequence ID" value="NZ_WJNG01000008.1"/>
</dbReference>
<dbReference type="AlphaFoldDB" id="A0A6A8DFH4"/>
<dbReference type="EMBL" id="WJNG01000008">
    <property type="protein sequence ID" value="MRH43276.1"/>
    <property type="molecule type" value="Genomic_DNA"/>
</dbReference>
<evidence type="ECO:0000313" key="3">
    <source>
        <dbReference type="Proteomes" id="UP000799092"/>
    </source>
</evidence>
<keyword evidence="1" id="KW-0732">Signal</keyword>
<evidence type="ECO:0000256" key="1">
    <source>
        <dbReference type="SAM" id="SignalP"/>
    </source>
</evidence>
<name>A0A6A8DFH4_9BACI</name>
<feature type="signal peptide" evidence="1">
    <location>
        <begin position="1"/>
        <end position="20"/>
    </location>
</feature>
<gene>
    <name evidence="2" type="ORF">GH741_11350</name>
</gene>
<feature type="chain" id="PRO_5038918769" description="Lipoprotein" evidence="1">
    <location>
        <begin position="21"/>
        <end position="131"/>
    </location>
</feature>
<comment type="caution">
    <text evidence="2">The sequence shown here is derived from an EMBL/GenBank/DDBJ whole genome shotgun (WGS) entry which is preliminary data.</text>
</comment>
<evidence type="ECO:0000313" key="2">
    <source>
        <dbReference type="EMBL" id="MRH43276.1"/>
    </source>
</evidence>